<feature type="short sequence motif" description="'HIGH' region" evidence="14">
    <location>
        <begin position="73"/>
        <end position="83"/>
    </location>
</feature>
<evidence type="ECO:0000256" key="8">
    <source>
        <dbReference type="ARBA" id="ARBA00022833"/>
    </source>
</evidence>
<dbReference type="HOGENOM" id="CLU_001493_7_1_4"/>
<name>A0A0E3V254_9BURK</name>
<dbReference type="STRING" id="1835254.CL55_00017300"/>
<dbReference type="GO" id="GO:0006428">
    <property type="term" value="P:isoleucyl-tRNA aminoacylation"/>
    <property type="evidence" value="ECO:0007669"/>
    <property type="project" value="UniProtKB-UniRule"/>
</dbReference>
<dbReference type="InterPro" id="IPR023585">
    <property type="entry name" value="Ile-tRNA-ligase_type1"/>
</dbReference>
<dbReference type="Pfam" id="PF08264">
    <property type="entry name" value="Anticodon_1"/>
    <property type="match status" value="1"/>
</dbReference>
<evidence type="ECO:0000259" key="15">
    <source>
        <dbReference type="Pfam" id="PF00133"/>
    </source>
</evidence>
<evidence type="ECO:0000256" key="9">
    <source>
        <dbReference type="ARBA" id="ARBA00022840"/>
    </source>
</evidence>
<dbReference type="PRINTS" id="PR00984">
    <property type="entry name" value="TRNASYNTHILE"/>
</dbReference>
<feature type="domain" description="Zinc finger FPG/IleRS-type" evidence="16">
    <location>
        <begin position="927"/>
        <end position="954"/>
    </location>
</feature>
<keyword evidence="11 14" id="KW-0030">Aminoacyl-tRNA synthetase</keyword>
<accession>A0A0E3V254</accession>
<comment type="cofactor">
    <cofactor evidence="14">
        <name>Zn(2+)</name>
        <dbReference type="ChEBI" id="CHEBI:29105"/>
    </cofactor>
    <text evidence="14">Binds 1 zinc ion per subunit.</text>
</comment>
<evidence type="ECO:0000256" key="12">
    <source>
        <dbReference type="ARBA" id="ARBA00025217"/>
    </source>
</evidence>
<keyword evidence="8 14" id="KW-0862">Zinc</keyword>
<evidence type="ECO:0000256" key="6">
    <source>
        <dbReference type="ARBA" id="ARBA00022723"/>
    </source>
</evidence>
<evidence type="ECO:0000259" key="17">
    <source>
        <dbReference type="Pfam" id="PF08264"/>
    </source>
</evidence>
<dbReference type="InterPro" id="IPR009080">
    <property type="entry name" value="tRNAsynth_Ia_anticodon-bd"/>
</dbReference>
<dbReference type="PATRIC" id="fig|576611.7.peg.1758"/>
<keyword evidence="5 14" id="KW-0436">Ligase</keyword>
<feature type="domain" description="Methionyl/Valyl/Leucyl/Isoleucyl-tRNA synthetase anticodon-binding" evidence="17">
    <location>
        <begin position="723"/>
        <end position="881"/>
    </location>
</feature>
<evidence type="ECO:0000313" key="18">
    <source>
        <dbReference type="EMBL" id="AKD26063.1"/>
    </source>
</evidence>
<dbReference type="NCBIfam" id="TIGR00392">
    <property type="entry name" value="ileS"/>
    <property type="match status" value="1"/>
</dbReference>
<dbReference type="InterPro" id="IPR033708">
    <property type="entry name" value="Anticodon_Ile_BEm"/>
</dbReference>
<protein>
    <recommendedName>
        <fullName evidence="14">Isoleucine--tRNA ligase</fullName>
        <ecNumber evidence="14">6.1.1.5</ecNumber>
    </recommendedName>
    <alternativeName>
        <fullName evidence="14">Isoleucyl-tRNA synthetase</fullName>
        <shortName evidence="14">IleRS</shortName>
    </alternativeName>
</protein>
<dbReference type="CDD" id="cd07960">
    <property type="entry name" value="Anticodon_Ia_Ile_BEm"/>
    <property type="match status" value="1"/>
</dbReference>
<dbReference type="PANTHER" id="PTHR42765">
    <property type="entry name" value="SOLEUCYL-TRNA SYNTHETASE"/>
    <property type="match status" value="1"/>
</dbReference>
<keyword evidence="4 14" id="KW-0963">Cytoplasm</keyword>
<dbReference type="Gene3D" id="3.90.740.10">
    <property type="entry name" value="Valyl/Leucyl/Isoleucyl-tRNA synthetase, editing domain"/>
    <property type="match status" value="1"/>
</dbReference>
<evidence type="ECO:0000256" key="14">
    <source>
        <dbReference type="HAMAP-Rule" id="MF_02002"/>
    </source>
</evidence>
<dbReference type="InterPro" id="IPR002301">
    <property type="entry name" value="Ile-tRNA-ligase"/>
</dbReference>
<feature type="short sequence motif" description="'KMSKS' region" evidence="14">
    <location>
        <begin position="640"/>
        <end position="644"/>
    </location>
</feature>
<comment type="domain">
    <text evidence="14">IleRS has two distinct active sites: one for aminoacylation and one for editing. The misactivated valine is translocated from the active site to the editing site, which sterically excludes the correctly activated isoleucine. The single editing site contains two valyl binding pockets, one specific for each substrate (Val-AMP or Val-tRNA(Ile)).</text>
</comment>
<dbReference type="InterPro" id="IPR014729">
    <property type="entry name" value="Rossmann-like_a/b/a_fold"/>
</dbReference>
<evidence type="ECO:0000256" key="5">
    <source>
        <dbReference type="ARBA" id="ARBA00022598"/>
    </source>
</evidence>
<dbReference type="GO" id="GO:0002161">
    <property type="term" value="F:aminoacyl-tRNA deacylase activity"/>
    <property type="evidence" value="ECO:0007669"/>
    <property type="project" value="InterPro"/>
</dbReference>
<keyword evidence="9 14" id="KW-0067">ATP-binding</keyword>
<dbReference type="InterPro" id="IPR010663">
    <property type="entry name" value="Znf_FPG/IleRS"/>
</dbReference>
<evidence type="ECO:0000256" key="13">
    <source>
        <dbReference type="ARBA" id="ARBA00048359"/>
    </source>
</evidence>
<dbReference type="GO" id="GO:0005829">
    <property type="term" value="C:cytosol"/>
    <property type="evidence" value="ECO:0007669"/>
    <property type="project" value="TreeGrafter"/>
</dbReference>
<evidence type="ECO:0000256" key="11">
    <source>
        <dbReference type="ARBA" id="ARBA00023146"/>
    </source>
</evidence>
<proteinExistence type="inferred from homology"/>
<keyword evidence="10 14" id="KW-0648">Protein biosynthesis</keyword>
<dbReference type="InterPro" id="IPR009008">
    <property type="entry name" value="Val/Leu/Ile-tRNA-synth_edit"/>
</dbReference>
<feature type="binding site" evidence="14">
    <location>
        <position position="949"/>
    </location>
    <ligand>
        <name>Zn(2+)</name>
        <dbReference type="ChEBI" id="CHEBI:29105"/>
    </ligand>
</feature>
<dbReference type="KEGG" id="pdq:CL55_00017300"/>
<evidence type="ECO:0000256" key="2">
    <source>
        <dbReference type="ARBA" id="ARBA00006887"/>
    </source>
</evidence>
<evidence type="ECO:0000256" key="4">
    <source>
        <dbReference type="ARBA" id="ARBA00022490"/>
    </source>
</evidence>
<dbReference type="Pfam" id="PF06827">
    <property type="entry name" value="zf-FPG_IleRS"/>
    <property type="match status" value="1"/>
</dbReference>
<gene>
    <name evidence="14" type="primary">ileS</name>
    <name evidence="18" type="ORF">CL55_00017300</name>
</gene>
<dbReference type="InterPro" id="IPR001412">
    <property type="entry name" value="aa-tRNA-synth_I_CS"/>
</dbReference>
<dbReference type="FunFam" id="3.40.50.620:FF:000042">
    <property type="entry name" value="Isoleucine--tRNA ligase"/>
    <property type="match status" value="1"/>
</dbReference>
<dbReference type="Gene3D" id="1.10.730.20">
    <property type="match status" value="1"/>
</dbReference>
<evidence type="ECO:0000256" key="3">
    <source>
        <dbReference type="ARBA" id="ARBA00011245"/>
    </source>
</evidence>
<feature type="binding site" evidence="14">
    <location>
        <position position="952"/>
    </location>
    <ligand>
        <name>Zn(2+)</name>
        <dbReference type="ChEBI" id="CHEBI:29105"/>
    </ligand>
</feature>
<dbReference type="GO" id="GO:0005524">
    <property type="term" value="F:ATP binding"/>
    <property type="evidence" value="ECO:0007669"/>
    <property type="project" value="UniProtKB-UniRule"/>
</dbReference>
<comment type="catalytic activity">
    <reaction evidence="13 14">
        <text>tRNA(Ile) + L-isoleucine + ATP = L-isoleucyl-tRNA(Ile) + AMP + diphosphate</text>
        <dbReference type="Rhea" id="RHEA:11060"/>
        <dbReference type="Rhea" id="RHEA-COMP:9666"/>
        <dbReference type="Rhea" id="RHEA-COMP:9695"/>
        <dbReference type="ChEBI" id="CHEBI:30616"/>
        <dbReference type="ChEBI" id="CHEBI:33019"/>
        <dbReference type="ChEBI" id="CHEBI:58045"/>
        <dbReference type="ChEBI" id="CHEBI:78442"/>
        <dbReference type="ChEBI" id="CHEBI:78528"/>
        <dbReference type="ChEBI" id="CHEBI:456215"/>
        <dbReference type="EC" id="6.1.1.5"/>
    </reaction>
</comment>
<dbReference type="Proteomes" id="UP000061135">
    <property type="component" value="Chromosome"/>
</dbReference>
<comment type="subunit">
    <text evidence="3 14">Monomer.</text>
</comment>
<dbReference type="SUPFAM" id="SSF50677">
    <property type="entry name" value="ValRS/IleRS/LeuRS editing domain"/>
    <property type="match status" value="1"/>
</dbReference>
<feature type="binding site" evidence="14">
    <location>
        <position position="599"/>
    </location>
    <ligand>
        <name>L-isoleucyl-5'-AMP</name>
        <dbReference type="ChEBI" id="CHEBI:178002"/>
    </ligand>
</feature>
<evidence type="ECO:0000256" key="7">
    <source>
        <dbReference type="ARBA" id="ARBA00022741"/>
    </source>
</evidence>
<dbReference type="SUPFAM" id="SSF52374">
    <property type="entry name" value="Nucleotidylyl transferase"/>
    <property type="match status" value="1"/>
</dbReference>
<dbReference type="GO" id="GO:0004822">
    <property type="term" value="F:isoleucine-tRNA ligase activity"/>
    <property type="evidence" value="ECO:0007669"/>
    <property type="project" value="UniProtKB-UniRule"/>
</dbReference>
<evidence type="ECO:0000256" key="10">
    <source>
        <dbReference type="ARBA" id="ARBA00022917"/>
    </source>
</evidence>
<keyword evidence="19" id="KW-1185">Reference proteome</keyword>
<dbReference type="SUPFAM" id="SSF47323">
    <property type="entry name" value="Anticodon-binding domain of a subclass of class I aminoacyl-tRNA synthetases"/>
    <property type="match status" value="1"/>
</dbReference>
<dbReference type="Gene3D" id="3.40.50.620">
    <property type="entry name" value="HUPs"/>
    <property type="match status" value="2"/>
</dbReference>
<evidence type="ECO:0000256" key="1">
    <source>
        <dbReference type="ARBA" id="ARBA00004496"/>
    </source>
</evidence>
<keyword evidence="6 14" id="KW-0479">Metal-binding</keyword>
<dbReference type="InterPro" id="IPR002300">
    <property type="entry name" value="aa-tRNA-synth_Ia"/>
</dbReference>
<dbReference type="AlphaFoldDB" id="A0A0E3V254"/>
<dbReference type="Pfam" id="PF00133">
    <property type="entry name" value="tRNA-synt_1"/>
    <property type="match status" value="1"/>
</dbReference>
<reference evidence="18 19" key="1">
    <citation type="submission" date="2014-03" db="EMBL/GenBank/DDBJ databases">
        <title>Genome of Polynucleobacter strain MWH-MoK4.</title>
        <authorList>
            <person name="Hahn M.W."/>
        </authorList>
    </citation>
    <scope>NUCLEOTIDE SEQUENCE [LARGE SCALE GENOMIC DNA]</scope>
    <source>
        <strain evidence="18 19">MWH-MoK4</strain>
    </source>
</reference>
<dbReference type="EC" id="6.1.1.5" evidence="14"/>
<dbReference type="EMBL" id="CP007501">
    <property type="protein sequence ID" value="AKD26063.1"/>
    <property type="molecule type" value="Genomic_DNA"/>
</dbReference>
<feature type="domain" description="Aminoacyl-tRNA synthetase class Ia" evidence="15">
    <location>
        <begin position="42"/>
        <end position="678"/>
    </location>
</feature>
<feature type="binding site" evidence="14">
    <location>
        <position position="929"/>
    </location>
    <ligand>
        <name>Zn(2+)</name>
        <dbReference type="ChEBI" id="CHEBI:29105"/>
    </ligand>
</feature>
<keyword evidence="7 14" id="KW-0547">Nucleotide-binding</keyword>
<comment type="subcellular location">
    <subcellularLocation>
        <location evidence="1 14">Cytoplasm</location>
    </subcellularLocation>
</comment>
<dbReference type="PROSITE" id="PS00178">
    <property type="entry name" value="AA_TRNA_LIGASE_I"/>
    <property type="match status" value="1"/>
</dbReference>
<dbReference type="InterPro" id="IPR050081">
    <property type="entry name" value="Ile-tRNA_ligase"/>
</dbReference>
<feature type="binding site" evidence="14">
    <location>
        <position position="932"/>
    </location>
    <ligand>
        <name>Zn(2+)</name>
        <dbReference type="ChEBI" id="CHEBI:29105"/>
    </ligand>
</feature>
<dbReference type="GO" id="GO:0000049">
    <property type="term" value="F:tRNA binding"/>
    <property type="evidence" value="ECO:0007669"/>
    <property type="project" value="InterPro"/>
</dbReference>
<evidence type="ECO:0000313" key="19">
    <source>
        <dbReference type="Proteomes" id="UP000061135"/>
    </source>
</evidence>
<comment type="similarity">
    <text evidence="2 14">Belongs to the class-I aminoacyl-tRNA synthetase family. IleS type 1 subfamily.</text>
</comment>
<dbReference type="CDD" id="cd00818">
    <property type="entry name" value="IleRS_core"/>
    <property type="match status" value="1"/>
</dbReference>
<comment type="function">
    <text evidence="12 14">Catalyzes the attachment of isoleucine to tRNA(Ile). As IleRS can inadvertently accommodate and process structurally similar amino acids such as valine, to avoid such errors it has two additional distinct tRNA(Ile)-dependent editing activities. One activity is designated as 'pretransfer' editing and involves the hydrolysis of activated Val-AMP. The other activity is designated 'posttransfer' editing and involves deacylation of mischarged Val-tRNA(Ile).</text>
</comment>
<dbReference type="GO" id="GO:0008270">
    <property type="term" value="F:zinc ion binding"/>
    <property type="evidence" value="ECO:0007669"/>
    <property type="project" value="UniProtKB-UniRule"/>
</dbReference>
<dbReference type="HAMAP" id="MF_02002">
    <property type="entry name" value="Ile_tRNA_synth_type1"/>
    <property type="match status" value="1"/>
</dbReference>
<dbReference type="PANTHER" id="PTHR42765:SF1">
    <property type="entry name" value="ISOLEUCINE--TRNA LIGASE, MITOCHONDRIAL"/>
    <property type="match status" value="1"/>
</dbReference>
<feature type="binding site" evidence="14">
    <location>
        <position position="643"/>
    </location>
    <ligand>
        <name>ATP</name>
        <dbReference type="ChEBI" id="CHEBI:30616"/>
    </ligand>
</feature>
<organism evidence="18 19">
    <name type="scientific">Polynucleobacter duraquae</name>
    <dbReference type="NCBI Taxonomy" id="1835254"/>
    <lineage>
        <taxon>Bacteria</taxon>
        <taxon>Pseudomonadati</taxon>
        <taxon>Pseudomonadota</taxon>
        <taxon>Betaproteobacteria</taxon>
        <taxon>Burkholderiales</taxon>
        <taxon>Burkholderiaceae</taxon>
        <taxon>Polynucleobacter</taxon>
    </lineage>
</organism>
<dbReference type="InterPro" id="IPR013155">
    <property type="entry name" value="M/V/L/I-tRNA-synth_anticd-bd"/>
</dbReference>
<evidence type="ECO:0000259" key="16">
    <source>
        <dbReference type="Pfam" id="PF06827"/>
    </source>
</evidence>
<dbReference type="FunFam" id="3.40.50.620:FF:000048">
    <property type="entry name" value="Isoleucine--tRNA ligase"/>
    <property type="match status" value="1"/>
</dbReference>
<sequence>MQRMPEIISRKNLMSEKENSYPVNLLETSFPMRGDLPKREPQWVAQWQKNKLYEKIRAAHAHQPKFILHDGPPYANGDIHIGHAVNKILKDMIVKSRWLMGFDSAYVPGWDCHGMPIEIQIEKEFGKNLPTAEVQSKARAYAKVQVDKQKKDFERLGVLGDWNNPYLTMNFRNEADEIRALGKIWEKGYVFRGLKPVNWCFDCGSALAEAEVEYQDKTDPTVDVGFAFDDAQRPQLAKAFGLSEIPAKPGMIVIWTTTPWTIPSNQALNVHPELTYALVDTGDKLLILAKDRVETCLEDFGLTGKVIATCLGSQLANISFWHPLAALHEGYKRLSPIYPAEYVTLDTGTGVVHSAPAYGEEDFKSCKANNLADKDILNPVMGNGVYASWLPLFANEYIWKANPKIVEAMREAGSLLRDQTYTHSYMHCWRHKSPIIYRATSQWFASMDKKPSDGKASLREAALVGIENTEFFPAWGKQRLNSMIANRPDWTLSRQRQWGVPMAFFVHKESGEPHPRTVELLEEVASRVEKEGIEAWQKLEVAELLGDEAAQYEKNRDTLDVWFDSGTTHWHVIRGSHRAELYCPEAENADGRLADLYLEGSDQHRGWFHSSLLTGAMLDGKPPYKALLTHGFTVDGQGRKMSKSVGNVIAPQQVADKLGAEIIRLWVASTDYSGEMTISDEILKRVVESYRRIRNTLRFLLANLSDFDPSKHAMPASEWLEIDRYAVALANQLQQDVQAHYQAYEFQPAVARMLTFCSEDLGGFYLDILKDRLYTSAPDSKERRAAQNALFHITRNLLKWLAPFLSFTAEEAWLSFPHGADEKAKESIFMEDFGTFPEIAHATELLAKWNRIREIRSEITKAIEIEREAGNVGSSLQAELTIKVGDVDFAILHSLEDDLRFVTITSSAKLELSNAGLEVLVRGSQYKKCGRCWHHTQDVGSNTEHPELCDRCINNLFGNGESRLFA</sequence>